<dbReference type="InterPro" id="IPR039150">
    <property type="entry name" value="TEFM"/>
</dbReference>
<dbReference type="RefSeq" id="XP_022251510.1">
    <property type="nucleotide sequence ID" value="XM_022395802.1"/>
</dbReference>
<accession>A0ABM1BJT7</accession>
<evidence type="ECO:0000313" key="3">
    <source>
        <dbReference type="RefSeq" id="XP_022251510.1"/>
    </source>
</evidence>
<dbReference type="RefSeq" id="XP_013783408.2">
    <property type="nucleotide sequence ID" value="XM_013927954.2"/>
</dbReference>
<sequence>MMKLQRLKLRTVRHFCDSVQAKGSLRKCRTVKIDRKSIVSPSLSKAKCEVANSIVALNVSLPYITWSHLDRNMELYSWERKPLYTVSPKNNLQSCYSVAKYALEILPDADLYVAEQKVSRPKHLSHVPLLLIQASIESMLFCMLNREQEPNFYSMKDMTVASLFNLQVGNERASGQHVVEKILKNSSDYPTVCVADTLQETYRKESRVNKEYMCNVLLLSVAFYDCIFSVNS</sequence>
<dbReference type="PANTHER" id="PTHR21053">
    <property type="entry name" value="TRANSCRIPTION ELONGATION FACTOR, MITOCHONDRIAL"/>
    <property type="match status" value="1"/>
</dbReference>
<dbReference type="PANTHER" id="PTHR21053:SF2">
    <property type="entry name" value="TRANSCRIPTION ELONGATION FACTOR, MITOCHONDRIAL"/>
    <property type="match status" value="1"/>
</dbReference>
<dbReference type="RefSeq" id="XP_022251511.1">
    <property type="nucleotide sequence ID" value="XM_022395803.1"/>
</dbReference>
<dbReference type="GeneID" id="106467593"/>
<name>A0ABM1BJT7_LIMPO</name>
<evidence type="ECO:0000313" key="1">
    <source>
        <dbReference type="Proteomes" id="UP000694941"/>
    </source>
</evidence>
<evidence type="ECO:0000313" key="2">
    <source>
        <dbReference type="RefSeq" id="XP_013783408.2"/>
    </source>
</evidence>
<organism evidence="1 2">
    <name type="scientific">Limulus polyphemus</name>
    <name type="common">Atlantic horseshoe crab</name>
    <dbReference type="NCBI Taxonomy" id="6850"/>
    <lineage>
        <taxon>Eukaryota</taxon>
        <taxon>Metazoa</taxon>
        <taxon>Ecdysozoa</taxon>
        <taxon>Arthropoda</taxon>
        <taxon>Chelicerata</taxon>
        <taxon>Merostomata</taxon>
        <taxon>Xiphosura</taxon>
        <taxon>Limulidae</taxon>
        <taxon>Limulus</taxon>
    </lineage>
</organism>
<keyword evidence="1" id="KW-1185">Reference proteome</keyword>
<reference evidence="2 3" key="1">
    <citation type="submission" date="2025-05" db="UniProtKB">
        <authorList>
            <consortium name="RefSeq"/>
        </authorList>
    </citation>
    <scope>IDENTIFICATION</scope>
    <source>
        <tissue evidence="2 3">Muscle</tissue>
    </source>
</reference>
<dbReference type="RefSeq" id="XP_022251512.1">
    <property type="nucleotide sequence ID" value="XM_022395804.1"/>
</dbReference>
<evidence type="ECO:0000313" key="4">
    <source>
        <dbReference type="RefSeq" id="XP_022251511.1"/>
    </source>
</evidence>
<dbReference type="Proteomes" id="UP000694941">
    <property type="component" value="Unplaced"/>
</dbReference>
<gene>
    <name evidence="2 3 4 5" type="primary">LOC106467593</name>
</gene>
<proteinExistence type="predicted"/>
<evidence type="ECO:0000313" key="5">
    <source>
        <dbReference type="RefSeq" id="XP_022251512.1"/>
    </source>
</evidence>
<protein>
    <submittedName>
        <fullName evidence="2 3">Uncharacterized protein LOC106467593</fullName>
    </submittedName>
</protein>